<keyword evidence="5 11" id="KW-0812">Transmembrane</keyword>
<evidence type="ECO:0000256" key="2">
    <source>
        <dbReference type="ARBA" id="ARBA00009186"/>
    </source>
</evidence>
<feature type="region of interest" description="Disordered" evidence="10">
    <location>
        <begin position="616"/>
        <end position="697"/>
    </location>
</feature>
<feature type="transmembrane region" description="Helical" evidence="11">
    <location>
        <begin position="387"/>
        <end position="405"/>
    </location>
</feature>
<evidence type="ECO:0000256" key="8">
    <source>
        <dbReference type="ARBA" id="ARBA00023136"/>
    </source>
</evidence>
<keyword evidence="3" id="KW-1003">Cell membrane</keyword>
<evidence type="ECO:0000256" key="3">
    <source>
        <dbReference type="ARBA" id="ARBA00022475"/>
    </source>
</evidence>
<evidence type="ECO:0000256" key="9">
    <source>
        <dbReference type="ARBA" id="ARBA00037230"/>
    </source>
</evidence>
<feature type="transmembrane region" description="Helical" evidence="11">
    <location>
        <begin position="414"/>
        <end position="432"/>
    </location>
</feature>
<feature type="domain" description="Cytochrome c assembly protein" evidence="12">
    <location>
        <begin position="87"/>
        <end position="290"/>
    </location>
</feature>
<evidence type="ECO:0000313" key="14">
    <source>
        <dbReference type="EMBL" id="SCF09574.1"/>
    </source>
</evidence>
<dbReference type="RefSeq" id="WP_089007154.1">
    <property type="nucleotide sequence ID" value="NZ_LT607411.1"/>
</dbReference>
<dbReference type="Proteomes" id="UP000198242">
    <property type="component" value="Chromosome I"/>
</dbReference>
<dbReference type="PANTHER" id="PTHR43653">
    <property type="entry name" value="CYTOCHROME C ASSEMBLY PROTEIN-RELATED"/>
    <property type="match status" value="1"/>
</dbReference>
<dbReference type="InterPro" id="IPR003568">
    <property type="entry name" value="Cyt_c_biogenesis_CcmF"/>
</dbReference>
<keyword evidence="6" id="KW-0201">Cytochrome c-type biogenesis</keyword>
<feature type="transmembrane region" description="Helical" evidence="11">
    <location>
        <begin position="79"/>
        <end position="107"/>
    </location>
</feature>
<evidence type="ECO:0000256" key="6">
    <source>
        <dbReference type="ARBA" id="ARBA00022748"/>
    </source>
</evidence>
<feature type="transmembrane region" description="Helical" evidence="11">
    <location>
        <begin position="438"/>
        <end position="457"/>
    </location>
</feature>
<comment type="function">
    <text evidence="9">Required for the biogenesis of c-type cytochromes. Possible subunit of a heme lyase.</text>
</comment>
<evidence type="ECO:0000256" key="11">
    <source>
        <dbReference type="SAM" id="Phobius"/>
    </source>
</evidence>
<feature type="transmembrane region" description="Helical" evidence="11">
    <location>
        <begin position="469"/>
        <end position="491"/>
    </location>
</feature>
<dbReference type="GO" id="GO:0005886">
    <property type="term" value="C:plasma membrane"/>
    <property type="evidence" value="ECO:0007669"/>
    <property type="project" value="UniProtKB-SubCell"/>
</dbReference>
<keyword evidence="4" id="KW-0997">Cell inner membrane</keyword>
<dbReference type="PRINTS" id="PR01411">
    <property type="entry name" value="CCMFBIOGNSIS"/>
</dbReference>
<feature type="domain" description="Cytochrome c-type biogenesis protein CcmF C-terminal" evidence="13">
    <location>
        <begin position="335"/>
        <end position="614"/>
    </location>
</feature>
<evidence type="ECO:0000256" key="5">
    <source>
        <dbReference type="ARBA" id="ARBA00022692"/>
    </source>
</evidence>
<evidence type="ECO:0000256" key="10">
    <source>
        <dbReference type="SAM" id="MobiDB-lite"/>
    </source>
</evidence>
<dbReference type="InterPro" id="IPR002541">
    <property type="entry name" value="Cyt_c_assembly"/>
</dbReference>
<feature type="transmembrane region" description="Helical" evidence="11">
    <location>
        <begin position="272"/>
        <end position="292"/>
    </location>
</feature>
<dbReference type="InterPro" id="IPR032523">
    <property type="entry name" value="CcmF_C"/>
</dbReference>
<keyword evidence="15" id="KW-1185">Reference proteome</keyword>
<keyword evidence="7 11" id="KW-1133">Transmembrane helix</keyword>
<organism evidence="14 15">
    <name type="scientific">Micromonospora viridifaciens</name>
    <dbReference type="NCBI Taxonomy" id="1881"/>
    <lineage>
        <taxon>Bacteria</taxon>
        <taxon>Bacillati</taxon>
        <taxon>Actinomycetota</taxon>
        <taxon>Actinomycetes</taxon>
        <taxon>Micromonosporales</taxon>
        <taxon>Micromonosporaceae</taxon>
        <taxon>Micromonospora</taxon>
    </lineage>
</organism>
<dbReference type="GO" id="GO:0017004">
    <property type="term" value="P:cytochrome complex assembly"/>
    <property type="evidence" value="ECO:0007669"/>
    <property type="project" value="UniProtKB-KW"/>
</dbReference>
<feature type="transmembrane region" description="Helical" evidence="11">
    <location>
        <begin position="174"/>
        <end position="194"/>
    </location>
</feature>
<feature type="transmembrane region" description="Helical" evidence="11">
    <location>
        <begin position="119"/>
        <end position="140"/>
    </location>
</feature>
<dbReference type="PANTHER" id="PTHR43653:SF1">
    <property type="entry name" value="CYTOCHROME C-TYPE BIOGENESIS PROTEIN CCMF"/>
    <property type="match status" value="1"/>
</dbReference>
<dbReference type="EMBL" id="LT607411">
    <property type="protein sequence ID" value="SCF09574.1"/>
    <property type="molecule type" value="Genomic_DNA"/>
</dbReference>
<dbReference type="OrthoDB" id="9814290at2"/>
<evidence type="ECO:0000259" key="13">
    <source>
        <dbReference type="Pfam" id="PF16327"/>
    </source>
</evidence>
<evidence type="ECO:0000256" key="7">
    <source>
        <dbReference type="ARBA" id="ARBA00022989"/>
    </source>
</evidence>
<accession>A0A1C4XMA1</accession>
<feature type="transmembrane region" description="Helical" evidence="11">
    <location>
        <begin position="6"/>
        <end position="27"/>
    </location>
</feature>
<proteinExistence type="inferred from homology"/>
<gene>
    <name evidence="14" type="ORF">GA0074695_3439</name>
</gene>
<dbReference type="Pfam" id="PF01578">
    <property type="entry name" value="Cytochrom_C_asm"/>
    <property type="match status" value="1"/>
</dbReference>
<name>A0A1C4XMA1_MICVI</name>
<dbReference type="InterPro" id="IPR003567">
    <property type="entry name" value="Cyt_c_biogenesis"/>
</dbReference>
<sequence length="697" mass="71039">MLGELGTASLAAGLACATLTALAWLRVALFGAPARPARLGAAATLAAAAVACALLETALLRHDFSVRFVAENGGRQVPVYYIVTSLWSALDGSLLLWLLVLAGYAALLARRRYPARLHAYAMVVVSAVTMLFFALSRFAANPFRGVDPVPVDGPGPNPLLQQHPAMGVHPPLLYAGYLGLVVPFALAVAAPLAGPEGRSWLRLARPWALSAWAALTAGIGLGAWWSYAVLGWGGYWAWDPVENASLLPWLTATAFLHTALGRAAGRAGWNTTLATASFILVLLGTFLTRSGAVASVHAFTDSPLGPMLLGLVLLAVVASTVATGRRTARPARRGAPVLSRPTAVLVNGVLLVTIAAVVLVGTIFPLLSTPLGGGRATVGPAYYQRTAVPLAVVVLLLAGVTPALRDRTRGPRRLVVPAGAALATVALVGSLSRPGLPALTAFGAAAFVLAGQAGQLVDRLRARRRVVGLAGVVAHVGIALVAVGVAGSSAYGRDTEGTIRTGESLWVAGVSVRLDGVERAAGDGGMTVRARLRLTEADGAERTVTPALRYHPARDATVTVPAIDTGPLRDTYVTLIAVAADSGSATVRLAVNPLVGLLWAGGALTTAGGLVAAVSAARARRRPSEPAGDRRPSEPAGDRRPAPVPAGDRRASSAAGDRPASSAAGDRRAPGVAGDDRPPGVAGDGRPSGVAGPGAAG</sequence>
<feature type="compositionally biased region" description="Basic and acidic residues" evidence="10">
    <location>
        <begin position="665"/>
        <end position="678"/>
    </location>
</feature>
<feature type="transmembrane region" description="Helical" evidence="11">
    <location>
        <begin position="344"/>
        <end position="367"/>
    </location>
</feature>
<feature type="transmembrane region" description="Helical" evidence="11">
    <location>
        <begin position="597"/>
        <end position="617"/>
    </location>
</feature>
<comment type="similarity">
    <text evidence="2">Belongs to the CcmF/CycK/Ccl1/NrfE/CcsA family.</text>
</comment>
<dbReference type="AlphaFoldDB" id="A0A1C4XMA1"/>
<feature type="transmembrane region" description="Helical" evidence="11">
    <location>
        <begin position="304"/>
        <end position="323"/>
    </location>
</feature>
<feature type="transmembrane region" description="Helical" evidence="11">
    <location>
        <begin position="206"/>
        <end position="226"/>
    </location>
</feature>
<feature type="transmembrane region" description="Helical" evidence="11">
    <location>
        <begin position="39"/>
        <end position="59"/>
    </location>
</feature>
<reference evidence="15" key="1">
    <citation type="submission" date="2016-06" db="EMBL/GenBank/DDBJ databases">
        <authorList>
            <person name="Varghese N."/>
            <person name="Submissions Spin"/>
        </authorList>
    </citation>
    <scope>NUCLEOTIDE SEQUENCE [LARGE SCALE GENOMIC DNA]</scope>
    <source>
        <strain evidence="15">DSM 43909</strain>
    </source>
</reference>
<comment type="subcellular location">
    <subcellularLocation>
        <location evidence="1">Cell inner membrane</location>
        <topology evidence="1">Multi-pass membrane protein</topology>
    </subcellularLocation>
</comment>
<evidence type="ECO:0000313" key="15">
    <source>
        <dbReference type="Proteomes" id="UP000198242"/>
    </source>
</evidence>
<protein>
    <submittedName>
        <fullName evidence="14">Cytochrome c-type biogenesis protein CcmF</fullName>
    </submittedName>
</protein>
<feature type="transmembrane region" description="Helical" evidence="11">
    <location>
        <begin position="246"/>
        <end position="265"/>
    </location>
</feature>
<dbReference type="PRINTS" id="PR01410">
    <property type="entry name" value="CCBIOGENESIS"/>
</dbReference>
<evidence type="ECO:0000256" key="4">
    <source>
        <dbReference type="ARBA" id="ARBA00022519"/>
    </source>
</evidence>
<keyword evidence="8 11" id="KW-0472">Membrane</keyword>
<dbReference type="Pfam" id="PF16327">
    <property type="entry name" value="CcmF_C"/>
    <property type="match status" value="1"/>
</dbReference>
<dbReference type="GO" id="GO:0020037">
    <property type="term" value="F:heme binding"/>
    <property type="evidence" value="ECO:0007669"/>
    <property type="project" value="InterPro"/>
</dbReference>
<evidence type="ECO:0000256" key="1">
    <source>
        <dbReference type="ARBA" id="ARBA00004429"/>
    </source>
</evidence>
<feature type="compositionally biased region" description="Basic and acidic residues" evidence="10">
    <location>
        <begin position="622"/>
        <end position="651"/>
    </location>
</feature>
<evidence type="ECO:0000259" key="12">
    <source>
        <dbReference type="Pfam" id="PF01578"/>
    </source>
</evidence>
<dbReference type="GO" id="GO:0015232">
    <property type="term" value="F:heme transmembrane transporter activity"/>
    <property type="evidence" value="ECO:0007669"/>
    <property type="project" value="InterPro"/>
</dbReference>